<dbReference type="Gene3D" id="3.40.50.2000">
    <property type="entry name" value="Glycogen Phosphorylase B"/>
    <property type="match status" value="1"/>
</dbReference>
<dbReference type="InterPro" id="IPR013969">
    <property type="entry name" value="Oligosacch_biosynth_Alg14"/>
</dbReference>
<accession>A0ABP1G9J6</accession>
<reference evidence="8 9" key="1">
    <citation type="submission" date="2024-06" db="EMBL/GenBank/DDBJ databases">
        <authorList>
            <person name="Kraege A."/>
            <person name="Thomma B."/>
        </authorList>
    </citation>
    <scope>NUCLEOTIDE SEQUENCE [LARGE SCALE GENOMIC DNA]</scope>
</reference>
<evidence type="ECO:0000256" key="5">
    <source>
        <dbReference type="ARBA" id="ARBA00022824"/>
    </source>
</evidence>
<evidence type="ECO:0000256" key="4">
    <source>
        <dbReference type="ARBA" id="ARBA00022692"/>
    </source>
</evidence>
<proteinExistence type="inferred from homology"/>
<dbReference type="Proteomes" id="UP001497392">
    <property type="component" value="Unassembled WGS sequence"/>
</dbReference>
<evidence type="ECO:0000256" key="1">
    <source>
        <dbReference type="ARBA" id="ARBA00004389"/>
    </source>
</evidence>
<protein>
    <recommendedName>
        <fullName evidence="3">UDP-N-acetylglucosamine transferase subunit ALG14</fullName>
    </recommendedName>
</protein>
<dbReference type="EMBL" id="CAXHTA020000019">
    <property type="protein sequence ID" value="CAL5228899.1"/>
    <property type="molecule type" value="Genomic_DNA"/>
</dbReference>
<name>A0ABP1G9J6_9CHLO</name>
<keyword evidence="5" id="KW-0256">Endoplasmic reticulum</keyword>
<dbReference type="Pfam" id="PF08660">
    <property type="entry name" value="Alg14"/>
    <property type="match status" value="1"/>
</dbReference>
<comment type="subcellular location">
    <subcellularLocation>
        <location evidence="1">Endoplasmic reticulum membrane</location>
        <topology evidence="1">Single-pass membrane protein</topology>
    </subcellularLocation>
</comment>
<organism evidence="8 9">
    <name type="scientific">Coccomyxa viridis</name>
    <dbReference type="NCBI Taxonomy" id="1274662"/>
    <lineage>
        <taxon>Eukaryota</taxon>
        <taxon>Viridiplantae</taxon>
        <taxon>Chlorophyta</taxon>
        <taxon>core chlorophytes</taxon>
        <taxon>Trebouxiophyceae</taxon>
        <taxon>Trebouxiophyceae incertae sedis</taxon>
        <taxon>Coccomyxaceae</taxon>
        <taxon>Coccomyxa</taxon>
    </lineage>
</organism>
<keyword evidence="4" id="KW-0812">Transmembrane</keyword>
<comment type="caution">
    <text evidence="8">The sequence shown here is derived from an EMBL/GenBank/DDBJ whole genome shotgun (WGS) entry which is preliminary data.</text>
</comment>
<keyword evidence="6" id="KW-1133">Transmembrane helix</keyword>
<gene>
    <name evidence="8" type="primary">g12117</name>
    <name evidence="8" type="ORF">VP750_LOCUS10805</name>
</gene>
<comment type="similarity">
    <text evidence="2">Belongs to the ALG14 family.</text>
</comment>
<dbReference type="PANTHER" id="PTHR12154:SF4">
    <property type="entry name" value="UDP-N-ACETYLGLUCOSAMINE TRANSFERASE SUBUNIT ALG14 HOMOLOG"/>
    <property type="match status" value="1"/>
</dbReference>
<evidence type="ECO:0000256" key="3">
    <source>
        <dbReference type="ARBA" id="ARBA00017467"/>
    </source>
</evidence>
<evidence type="ECO:0000256" key="7">
    <source>
        <dbReference type="ARBA" id="ARBA00023136"/>
    </source>
</evidence>
<sequence>MPRPIHHTAPEKTARTLVVLGSGGHTAEMLALLKHLDMDKLRPRTYVIASTDSMGAQKALAAEKAFSASKDEALDHANIVAIPRSREVGQSYLTSIWTTLVAAWAAMAIVWREAPELVLVNGPGTCIPLCFAAHLFRLFRWGTRIVYVESIARVESLSLSGKVLYHMRMADAFVVQWPHLQQRFPRSMYRGSLY</sequence>
<keyword evidence="9" id="KW-1185">Reference proteome</keyword>
<evidence type="ECO:0000313" key="8">
    <source>
        <dbReference type="EMBL" id="CAL5228899.1"/>
    </source>
</evidence>
<evidence type="ECO:0000256" key="6">
    <source>
        <dbReference type="ARBA" id="ARBA00022989"/>
    </source>
</evidence>
<keyword evidence="7" id="KW-0472">Membrane</keyword>
<evidence type="ECO:0000313" key="9">
    <source>
        <dbReference type="Proteomes" id="UP001497392"/>
    </source>
</evidence>
<evidence type="ECO:0000256" key="2">
    <source>
        <dbReference type="ARBA" id="ARBA00009731"/>
    </source>
</evidence>
<dbReference type="PANTHER" id="PTHR12154">
    <property type="entry name" value="GLYCOSYL TRANSFERASE-RELATED"/>
    <property type="match status" value="1"/>
</dbReference>